<comment type="caution">
    <text evidence="10">The sequence shown here is derived from an EMBL/GenBank/DDBJ whole genome shotgun (WGS) entry which is preliminary data.</text>
</comment>
<dbReference type="EC" id="2.4.1.21" evidence="7"/>
<evidence type="ECO:0000256" key="4">
    <source>
        <dbReference type="ARBA" id="ARBA00022676"/>
    </source>
</evidence>
<dbReference type="EMBL" id="JACEGA010000001">
    <property type="protein sequence ID" value="MBB2184396.1"/>
    <property type="molecule type" value="Genomic_DNA"/>
</dbReference>
<dbReference type="InterPro" id="IPR013534">
    <property type="entry name" value="Starch_synth_cat_dom"/>
</dbReference>
<dbReference type="AlphaFoldDB" id="A0A839K445"/>
<protein>
    <recommendedName>
        <fullName evidence="7">Glycogen synthase</fullName>
        <ecNumber evidence="7">2.4.1.21</ecNumber>
    </recommendedName>
    <alternativeName>
        <fullName evidence="7">Starch [bacterial glycogen] synthase</fullName>
    </alternativeName>
</protein>
<dbReference type="NCBIfam" id="TIGR02095">
    <property type="entry name" value="glgA"/>
    <property type="match status" value="1"/>
</dbReference>
<evidence type="ECO:0000313" key="11">
    <source>
        <dbReference type="Proteomes" id="UP000574276"/>
    </source>
</evidence>
<evidence type="ECO:0000313" key="10">
    <source>
        <dbReference type="EMBL" id="MBB2184396.1"/>
    </source>
</evidence>
<keyword evidence="5 7" id="KW-0808">Transferase</keyword>
<dbReference type="Gene3D" id="3.40.50.2000">
    <property type="entry name" value="Glycogen Phosphorylase B"/>
    <property type="match status" value="2"/>
</dbReference>
<feature type="binding site" evidence="7">
    <location>
        <position position="16"/>
    </location>
    <ligand>
        <name>ADP-alpha-D-glucose</name>
        <dbReference type="ChEBI" id="CHEBI:57498"/>
    </ligand>
</feature>
<evidence type="ECO:0000259" key="8">
    <source>
        <dbReference type="Pfam" id="PF00534"/>
    </source>
</evidence>
<comment type="pathway">
    <text evidence="7">Glycan biosynthesis; glycogen biosynthesis.</text>
</comment>
<dbReference type="InterPro" id="IPR011835">
    <property type="entry name" value="GS/SS"/>
</dbReference>
<dbReference type="NCBIfam" id="NF001898">
    <property type="entry name" value="PRK00654.1-1"/>
    <property type="match status" value="1"/>
</dbReference>
<keyword evidence="11" id="KW-1185">Reference proteome</keyword>
<dbReference type="Pfam" id="PF08323">
    <property type="entry name" value="Glyco_transf_5"/>
    <property type="match status" value="1"/>
</dbReference>
<gene>
    <name evidence="7 10" type="primary">glgA</name>
    <name evidence="10" type="ORF">H0486_16065</name>
</gene>
<dbReference type="Pfam" id="PF00534">
    <property type="entry name" value="Glycos_transf_1"/>
    <property type="match status" value="1"/>
</dbReference>
<reference evidence="10 11" key="1">
    <citation type="submission" date="2020-07" db="EMBL/GenBank/DDBJ databases">
        <title>Characterization and genome sequencing of isolate MD1, a novel member within the family Lachnospiraceae.</title>
        <authorList>
            <person name="Rettenmaier R."/>
            <person name="Di Bello L."/>
            <person name="Zinser C."/>
            <person name="Scheitz K."/>
            <person name="Liebl W."/>
            <person name="Zverlov V."/>
        </authorList>
    </citation>
    <scope>NUCLEOTIDE SEQUENCE [LARGE SCALE GENOMIC DNA]</scope>
    <source>
        <strain evidence="10 11">MD1</strain>
    </source>
</reference>
<evidence type="ECO:0000259" key="9">
    <source>
        <dbReference type="Pfam" id="PF08323"/>
    </source>
</evidence>
<keyword evidence="6 7" id="KW-0320">Glycogen biosynthesis</keyword>
<dbReference type="PANTHER" id="PTHR45825:SF11">
    <property type="entry name" value="ALPHA AMYLASE DOMAIN-CONTAINING PROTEIN"/>
    <property type="match status" value="1"/>
</dbReference>
<dbReference type="GO" id="GO:0004373">
    <property type="term" value="F:alpha-1,4-glucan glucosyltransferase (UDP-glucose donor) activity"/>
    <property type="evidence" value="ECO:0007669"/>
    <property type="project" value="InterPro"/>
</dbReference>
<evidence type="ECO:0000256" key="3">
    <source>
        <dbReference type="ARBA" id="ARBA00010281"/>
    </source>
</evidence>
<evidence type="ECO:0000256" key="5">
    <source>
        <dbReference type="ARBA" id="ARBA00022679"/>
    </source>
</evidence>
<comment type="catalytic activity">
    <reaction evidence="1 7">
        <text>[(1-&gt;4)-alpha-D-glucosyl](n) + ADP-alpha-D-glucose = [(1-&gt;4)-alpha-D-glucosyl](n+1) + ADP + H(+)</text>
        <dbReference type="Rhea" id="RHEA:18189"/>
        <dbReference type="Rhea" id="RHEA-COMP:9584"/>
        <dbReference type="Rhea" id="RHEA-COMP:9587"/>
        <dbReference type="ChEBI" id="CHEBI:15378"/>
        <dbReference type="ChEBI" id="CHEBI:15444"/>
        <dbReference type="ChEBI" id="CHEBI:57498"/>
        <dbReference type="ChEBI" id="CHEBI:456216"/>
        <dbReference type="EC" id="2.4.1.21"/>
    </reaction>
</comment>
<dbReference type="GO" id="GO:0005978">
    <property type="term" value="P:glycogen biosynthetic process"/>
    <property type="evidence" value="ECO:0007669"/>
    <property type="project" value="UniProtKB-UniRule"/>
</dbReference>
<dbReference type="Proteomes" id="UP000574276">
    <property type="component" value="Unassembled WGS sequence"/>
</dbReference>
<feature type="domain" description="Starch synthase catalytic" evidence="9">
    <location>
        <begin position="3"/>
        <end position="237"/>
    </location>
</feature>
<dbReference type="CDD" id="cd03791">
    <property type="entry name" value="GT5_Glycogen_synthase_DULL1-like"/>
    <property type="match status" value="1"/>
</dbReference>
<sequence>MRKILMAASEAGPYAKTGGLADVLGSLPVALQKEGTDTRVIMPKYGTIASELKEKMVHLCYFYVNIGWRSQYCGIEMAEEGGITYYFIDNEYYFNREGYYGYQDDGERFAFFCRSVLDALPHIDFVPDILHCHDWQTGMIPPLLEAQYRSLPLYREIATVFTIHNLRYQGIYGVSDMKDWFGLGDEYFTSDKLEFYGGASFLKGGLTYSQILTTVSETYSEEVKYPFFGEQLDGLLKAREKDLYGILNGIDYDEYNPKNDPYLYYNFTKSNLNGKSANKKALQQELNLMVDESLPMIGFISRLVDQKGLDLIACVLDEILAEQVQLVFLGAGSENYENMLRDAMYRYPGKVSATIRFDNALAHKIYASSDFFLMPSLFEPCGLGQLISLRYGTLPIVRETGGLKDTILSYNEETGEGNGFSFTNYNAHDMLFTIKRALKLYSKKTLRAKLRKSAMSCDYSWRSSAKKYIKLYEKLIIRNKSERAEFSYEERSNPAVISLIPAIE</sequence>
<dbReference type="HAMAP" id="MF_00484">
    <property type="entry name" value="Glycogen_synth"/>
    <property type="match status" value="1"/>
</dbReference>
<dbReference type="UniPathway" id="UPA00164"/>
<accession>A0A839K445</accession>
<evidence type="ECO:0000256" key="6">
    <source>
        <dbReference type="ARBA" id="ARBA00023056"/>
    </source>
</evidence>
<dbReference type="GO" id="GO:0009011">
    <property type="term" value="F:alpha-1,4-glucan glucosyltransferase (ADP-glucose donor) activity"/>
    <property type="evidence" value="ECO:0007669"/>
    <property type="project" value="UniProtKB-UniRule"/>
</dbReference>
<comment type="function">
    <text evidence="2 7">Synthesizes alpha-1,4-glucan chains using ADP-glucose.</text>
</comment>
<dbReference type="RefSeq" id="WP_228353977.1">
    <property type="nucleotide sequence ID" value="NZ_JACEGA010000001.1"/>
</dbReference>
<dbReference type="InterPro" id="IPR001296">
    <property type="entry name" value="Glyco_trans_1"/>
</dbReference>
<evidence type="ECO:0000256" key="1">
    <source>
        <dbReference type="ARBA" id="ARBA00001478"/>
    </source>
</evidence>
<evidence type="ECO:0000256" key="2">
    <source>
        <dbReference type="ARBA" id="ARBA00002764"/>
    </source>
</evidence>
<evidence type="ECO:0000256" key="7">
    <source>
        <dbReference type="HAMAP-Rule" id="MF_00484"/>
    </source>
</evidence>
<proteinExistence type="inferred from homology"/>
<keyword evidence="4 7" id="KW-0328">Glycosyltransferase</keyword>
<dbReference type="PANTHER" id="PTHR45825">
    <property type="entry name" value="GRANULE-BOUND STARCH SYNTHASE 1, CHLOROPLASTIC/AMYLOPLASTIC"/>
    <property type="match status" value="1"/>
</dbReference>
<name>A0A839K445_9FIRM</name>
<dbReference type="SUPFAM" id="SSF53756">
    <property type="entry name" value="UDP-Glycosyltransferase/glycogen phosphorylase"/>
    <property type="match status" value="1"/>
</dbReference>
<organism evidence="10 11">
    <name type="scientific">Variimorphobacter saccharofermentans</name>
    <dbReference type="NCBI Taxonomy" id="2755051"/>
    <lineage>
        <taxon>Bacteria</taxon>
        <taxon>Bacillati</taxon>
        <taxon>Bacillota</taxon>
        <taxon>Clostridia</taxon>
        <taxon>Lachnospirales</taxon>
        <taxon>Lachnospiraceae</taxon>
        <taxon>Variimorphobacter</taxon>
    </lineage>
</organism>
<comment type="similarity">
    <text evidence="3 7">Belongs to the glycosyltransferase 1 family. Bacterial/plant glycogen synthase subfamily.</text>
</comment>
<feature type="domain" description="Glycosyl transferase family 1" evidence="8">
    <location>
        <begin position="292"/>
        <end position="453"/>
    </location>
</feature>